<organism evidence="2 3">
    <name type="scientific">Postechiella marina</name>
    <dbReference type="NCBI Taxonomy" id="943941"/>
    <lineage>
        <taxon>Bacteria</taxon>
        <taxon>Pseudomonadati</taxon>
        <taxon>Bacteroidota</taxon>
        <taxon>Flavobacteriia</taxon>
        <taxon>Flavobacteriales</taxon>
        <taxon>Flavobacteriaceae</taxon>
        <taxon>Postechiella</taxon>
    </lineage>
</organism>
<keyword evidence="1" id="KW-0472">Membrane</keyword>
<feature type="transmembrane region" description="Helical" evidence="1">
    <location>
        <begin position="12"/>
        <end position="30"/>
    </location>
</feature>
<proteinExistence type="predicted"/>
<keyword evidence="1" id="KW-1133">Transmembrane helix</keyword>
<reference evidence="3" key="1">
    <citation type="journal article" date="2019" name="Int. J. Syst. Evol. Microbiol.">
        <title>The Global Catalogue of Microorganisms (GCM) 10K type strain sequencing project: providing services to taxonomists for standard genome sequencing and annotation.</title>
        <authorList>
            <consortium name="The Broad Institute Genomics Platform"/>
            <consortium name="The Broad Institute Genome Sequencing Center for Infectious Disease"/>
            <person name="Wu L."/>
            <person name="Ma J."/>
        </authorList>
    </citation>
    <scope>NUCLEOTIDE SEQUENCE [LARGE SCALE GENOMIC DNA]</scope>
    <source>
        <strain evidence="3">JCM 17630</strain>
    </source>
</reference>
<gene>
    <name evidence="2" type="ORF">GCM10022291_24470</name>
</gene>
<keyword evidence="3" id="KW-1185">Reference proteome</keyword>
<dbReference type="Proteomes" id="UP001501496">
    <property type="component" value="Unassembled WGS sequence"/>
</dbReference>
<name>A0ABP8CD00_9FLAO</name>
<sequence>MSEQEKNNTFLLIFVIVIVIIIYVGSFGQVDLTIENVSKQNNEDKLNLGKLKSRYNKLKTLIQKKESLNIKLNKKFKRIYFGVRLVLTSIYLGYNALLYFVFNITNLGDLLNCNQLALIVIALFSFIAFGTLANVQDFINNIKMRLESRTYNKYVDITEQIETHKKEAVKLTATMTQAKSKIELTNEPLIENSVPIENKNDIVKKKM</sequence>
<feature type="transmembrane region" description="Helical" evidence="1">
    <location>
        <begin position="114"/>
        <end position="135"/>
    </location>
</feature>
<evidence type="ECO:0000313" key="2">
    <source>
        <dbReference type="EMBL" id="GAA4237513.1"/>
    </source>
</evidence>
<protein>
    <submittedName>
        <fullName evidence="2">Uncharacterized protein</fullName>
    </submittedName>
</protein>
<keyword evidence="1" id="KW-0812">Transmembrane</keyword>
<evidence type="ECO:0000256" key="1">
    <source>
        <dbReference type="SAM" id="Phobius"/>
    </source>
</evidence>
<dbReference type="RefSeq" id="WP_344788550.1">
    <property type="nucleotide sequence ID" value="NZ_BAABCA010000005.1"/>
</dbReference>
<accession>A0ABP8CD00</accession>
<feature type="transmembrane region" description="Helical" evidence="1">
    <location>
        <begin position="81"/>
        <end position="102"/>
    </location>
</feature>
<evidence type="ECO:0000313" key="3">
    <source>
        <dbReference type="Proteomes" id="UP001501496"/>
    </source>
</evidence>
<comment type="caution">
    <text evidence="2">The sequence shown here is derived from an EMBL/GenBank/DDBJ whole genome shotgun (WGS) entry which is preliminary data.</text>
</comment>
<dbReference type="EMBL" id="BAABCA010000005">
    <property type="protein sequence ID" value="GAA4237513.1"/>
    <property type="molecule type" value="Genomic_DNA"/>
</dbReference>